<gene>
    <name evidence="1" type="ORF">SFRICE_020649</name>
</gene>
<evidence type="ECO:0000313" key="1">
    <source>
        <dbReference type="EMBL" id="SOQ41758.1"/>
    </source>
</evidence>
<accession>A0A2H1VLR6</accession>
<protein>
    <submittedName>
        <fullName evidence="1">SFRICE_020649</fullName>
    </submittedName>
</protein>
<proteinExistence type="predicted"/>
<name>A0A2H1VLR6_SPOFR</name>
<reference evidence="1" key="1">
    <citation type="submission" date="2016-07" db="EMBL/GenBank/DDBJ databases">
        <authorList>
            <person name="Bretaudeau A."/>
        </authorList>
    </citation>
    <scope>NUCLEOTIDE SEQUENCE</scope>
    <source>
        <strain evidence="1">Rice</strain>
        <tissue evidence="1">Whole body</tissue>
    </source>
</reference>
<organism evidence="1">
    <name type="scientific">Spodoptera frugiperda</name>
    <name type="common">Fall armyworm</name>
    <dbReference type="NCBI Taxonomy" id="7108"/>
    <lineage>
        <taxon>Eukaryota</taxon>
        <taxon>Metazoa</taxon>
        <taxon>Ecdysozoa</taxon>
        <taxon>Arthropoda</taxon>
        <taxon>Hexapoda</taxon>
        <taxon>Insecta</taxon>
        <taxon>Pterygota</taxon>
        <taxon>Neoptera</taxon>
        <taxon>Endopterygota</taxon>
        <taxon>Lepidoptera</taxon>
        <taxon>Glossata</taxon>
        <taxon>Ditrysia</taxon>
        <taxon>Noctuoidea</taxon>
        <taxon>Noctuidae</taxon>
        <taxon>Amphipyrinae</taxon>
        <taxon>Spodoptera</taxon>
    </lineage>
</organism>
<dbReference type="AlphaFoldDB" id="A0A2H1VLR6"/>
<sequence length="164" mass="18160">MLADSHRYRISTKNFIKIGQAVSEEYGNENSIGIWSELQALCKGHRFVGPLPKLKKYLFSSLIVVPDTTQSLSHEGAPILVQLVERTNVADEALVATLGIYAEPPTMDSDGYWKEIQIERTKTQEKGNTINIPNSSLSVGELCFGMAEWIGSTGVIPRPHRKST</sequence>
<dbReference type="EMBL" id="ODYU01003251">
    <property type="protein sequence ID" value="SOQ41758.1"/>
    <property type="molecule type" value="Genomic_DNA"/>
</dbReference>